<evidence type="ECO:0000256" key="5">
    <source>
        <dbReference type="RuleBase" id="RU003651"/>
    </source>
</evidence>
<dbReference type="Pfam" id="PF02359">
    <property type="entry name" value="CDC48_N"/>
    <property type="match status" value="1"/>
</dbReference>
<keyword evidence="3 5" id="KW-0547">Nucleotide-binding</keyword>
<evidence type="ECO:0000259" key="8">
    <source>
        <dbReference type="SMART" id="SM01073"/>
    </source>
</evidence>
<dbReference type="SUPFAM" id="SSF50692">
    <property type="entry name" value="ADC-like"/>
    <property type="match status" value="1"/>
</dbReference>
<keyword evidence="2" id="KW-0677">Repeat</keyword>
<evidence type="ECO:0000256" key="2">
    <source>
        <dbReference type="ARBA" id="ARBA00022737"/>
    </source>
</evidence>
<dbReference type="EMBL" id="CP025084">
    <property type="protein sequence ID" value="AUH02876.1"/>
    <property type="molecule type" value="Genomic_DNA"/>
</dbReference>
<dbReference type="STRING" id="104623.Ser39006_00712"/>
<evidence type="ECO:0000313" key="9">
    <source>
        <dbReference type="EMBL" id="AGJ98302.1"/>
    </source>
</evidence>
<feature type="domain" description="CDC48 N-terminal subdomain" evidence="8">
    <location>
        <begin position="6"/>
        <end position="91"/>
    </location>
</feature>
<evidence type="ECO:0000259" key="6">
    <source>
        <dbReference type="SMART" id="SM00382"/>
    </source>
</evidence>
<reference evidence="11" key="4">
    <citation type="submission" date="2013-09" db="EMBL/GenBank/DDBJ databases">
        <authorList>
            <person name="Wang G."/>
            <person name="Yang Y."/>
            <person name="Su Y."/>
        </authorList>
    </citation>
    <scope>NUCLEOTIDE SEQUENCE</scope>
    <source>
        <strain evidence="11">ATCC 39006</strain>
    </source>
</reference>
<evidence type="ECO:0000313" key="12">
    <source>
        <dbReference type="Proteomes" id="UP000017700"/>
    </source>
</evidence>
<dbReference type="FunFam" id="3.40.50.300:FF:000012">
    <property type="entry name" value="Transitional endoplasmic reticulum ATPase"/>
    <property type="match status" value="1"/>
</dbReference>
<dbReference type="Proteomes" id="UP000233778">
    <property type="component" value="Chromosome"/>
</dbReference>
<dbReference type="InterPro" id="IPR005938">
    <property type="entry name" value="AAA_ATPase_CDC48"/>
</dbReference>
<reference evidence="11" key="6">
    <citation type="submission" date="2017-11" db="EMBL/GenBank/DDBJ databases">
        <title>Complete genome sequence of Serratia sp. ATCC 39006.</title>
        <authorList>
            <person name="Hampton H.G."/>
            <person name="Jackson S.A."/>
            <person name="Jauregui R."/>
            <person name="Poulter G.T.M."/>
            <person name="Salmond G.P.C."/>
            <person name="Fineran P.C."/>
        </authorList>
    </citation>
    <scope>NUCLEOTIDE SEQUENCE</scope>
    <source>
        <strain evidence="11">ATCC 39006</strain>
    </source>
</reference>
<dbReference type="PROSITE" id="PS00674">
    <property type="entry name" value="AAA"/>
    <property type="match status" value="1"/>
</dbReference>
<dbReference type="FunFam" id="2.40.40.20:FF:000007">
    <property type="entry name" value="AAA family ATPase"/>
    <property type="match status" value="1"/>
</dbReference>
<dbReference type="InterPro" id="IPR027417">
    <property type="entry name" value="P-loop_NTPase"/>
</dbReference>
<dbReference type="OrthoDB" id="9809379at2"/>
<evidence type="ECO:0000313" key="13">
    <source>
        <dbReference type="Proteomes" id="UP000233778"/>
    </source>
</evidence>
<dbReference type="Gene3D" id="2.40.40.20">
    <property type="match status" value="1"/>
</dbReference>
<dbReference type="PANTHER" id="PTHR23077:SF171">
    <property type="entry name" value="NUCLEAR VALOSIN-CONTAINING PROTEIN-LIKE"/>
    <property type="match status" value="1"/>
</dbReference>
<dbReference type="Pfam" id="PF02933">
    <property type="entry name" value="CDC48_2"/>
    <property type="match status" value="1"/>
</dbReference>
<evidence type="ECO:0000256" key="1">
    <source>
        <dbReference type="ARBA" id="ARBA00009833"/>
    </source>
</evidence>
<dbReference type="GO" id="GO:0005737">
    <property type="term" value="C:cytoplasm"/>
    <property type="evidence" value="ECO:0007669"/>
    <property type="project" value="UniProtKB-ARBA"/>
</dbReference>
<dbReference type="Proteomes" id="UP000017700">
    <property type="component" value="Chromosome"/>
</dbReference>
<dbReference type="GO" id="GO:0016887">
    <property type="term" value="F:ATP hydrolysis activity"/>
    <property type="evidence" value="ECO:0007669"/>
    <property type="project" value="InterPro"/>
</dbReference>
<protein>
    <submittedName>
        <fullName evidence="10">AAA family ATPase</fullName>
    </submittedName>
    <submittedName>
        <fullName evidence="9">GvpZ</fullName>
    </submittedName>
</protein>
<reference evidence="9" key="3">
    <citation type="submission" date="2013-02" db="EMBL/GenBank/DDBJ databases">
        <authorList>
            <person name="Ramsay J.P."/>
            <person name="Williamson N.R."/>
            <person name="Spring D.R."/>
            <person name="Salmond G.P.C."/>
        </authorList>
    </citation>
    <scope>NUCLEOTIDE SEQUENCE</scope>
</reference>
<dbReference type="InterPro" id="IPR003338">
    <property type="entry name" value="CDC4_N-term_subdom"/>
</dbReference>
<reference evidence="9" key="1">
    <citation type="journal article" date="2011" name="Proc. Natl. Acad. Sci. U.S.A.">
        <title>A quorum-sensing molecule acts as a morphogen controlling gas vesicle organelle biogenesis and adaptive flotation in an enterobacterium.</title>
        <authorList>
            <person name="Ramsay J.P."/>
            <person name="Williamson N.R."/>
            <person name="Spring D.R."/>
            <person name="Salmond G.P."/>
        </authorList>
    </citation>
    <scope>NUCLEOTIDE SEQUENCE</scope>
</reference>
<feature type="domain" description="CDC48" evidence="7">
    <location>
        <begin position="105"/>
        <end position="169"/>
    </location>
</feature>
<dbReference type="InterPro" id="IPR029067">
    <property type="entry name" value="CDC48_domain_2-like_sf"/>
</dbReference>
<reference evidence="10 13" key="5">
    <citation type="submission" date="2017-11" db="EMBL/GenBank/DDBJ databases">
        <title>Complete genome sequence of Serratia sp. ATCC 39006 LacA.</title>
        <authorList>
            <person name="Hampton H.G."/>
            <person name="Jackson S.A."/>
            <person name="Jauregui R."/>
            <person name="Poulter G.T.M."/>
            <person name="Salmond G.P.C."/>
            <person name="Fineran P.C."/>
        </authorList>
    </citation>
    <scope>NUCLEOTIDE SEQUENCE [LARGE SCALE GENOMIC DNA]</scope>
    <source>
        <strain evidence="10 13">ATCC 39006</strain>
    </source>
</reference>
<dbReference type="SMART" id="SM01072">
    <property type="entry name" value="CDC48_2"/>
    <property type="match status" value="1"/>
</dbReference>
<dbReference type="Pfam" id="PF00004">
    <property type="entry name" value="AAA"/>
    <property type="match status" value="2"/>
</dbReference>
<dbReference type="InterPro" id="IPR050168">
    <property type="entry name" value="AAA_ATPase_domain"/>
</dbReference>
<evidence type="ECO:0000256" key="4">
    <source>
        <dbReference type="ARBA" id="ARBA00022840"/>
    </source>
</evidence>
<dbReference type="SMART" id="SM00382">
    <property type="entry name" value="AAA"/>
    <property type="match status" value="2"/>
</dbReference>
<dbReference type="eggNOG" id="COG1222">
    <property type="taxonomic scope" value="Bacteria"/>
</dbReference>
<proteinExistence type="inferred from homology"/>
<dbReference type="KEGG" id="sera:Ser39006_001210"/>
<dbReference type="RefSeq" id="WP_021013987.1">
    <property type="nucleotide sequence ID" value="NZ_CP025084.1"/>
</dbReference>
<dbReference type="InterPro" id="IPR009010">
    <property type="entry name" value="Asp_de-COase-like_dom_sf"/>
</dbReference>
<evidence type="ECO:0000256" key="3">
    <source>
        <dbReference type="ARBA" id="ARBA00022741"/>
    </source>
</evidence>
<dbReference type="SUPFAM" id="SSF52540">
    <property type="entry name" value="P-loop containing nucleoside triphosphate hydrolases"/>
    <property type="match status" value="2"/>
</dbReference>
<feature type="domain" description="AAA+ ATPase" evidence="6">
    <location>
        <begin position="487"/>
        <end position="625"/>
    </location>
</feature>
<dbReference type="Gene3D" id="3.40.50.300">
    <property type="entry name" value="P-loop containing nucleotide triphosphate hydrolases"/>
    <property type="match status" value="2"/>
</dbReference>
<dbReference type="SMART" id="SM01073">
    <property type="entry name" value="CDC48_N"/>
    <property type="match status" value="1"/>
</dbReference>
<evidence type="ECO:0000313" key="11">
    <source>
        <dbReference type="EMBL" id="AUH02876.1"/>
    </source>
</evidence>
<dbReference type="GO" id="GO:0005524">
    <property type="term" value="F:ATP binding"/>
    <property type="evidence" value="ECO:0007669"/>
    <property type="project" value="UniProtKB-KW"/>
</dbReference>
<dbReference type="InterPro" id="IPR003959">
    <property type="entry name" value="ATPase_AAA_core"/>
</dbReference>
<comment type="similarity">
    <text evidence="1">Belongs to the AAA ATPase family. CDC48 subfamily.</text>
</comment>
<accession>M9WML1</accession>
<dbReference type="EMBL" id="CP025085">
    <property type="protein sequence ID" value="AUG98561.1"/>
    <property type="molecule type" value="Genomic_DNA"/>
</dbReference>
<sequence length="720" mass="78503">MSEELKLKVAEALPKDAGRGYARLDPADMARLNLAVGDIVQLTSKKGTGIAKLMPTYPDMRNKGIVQLDGLTRRNTSLSLDEKVQIEPASCKHATQIVLIPTTITPNQRDLDYIGSLLDGLPVQKGDLLRAHLFGSRSADFKVESTIPDGAVLIDPTTTLVIGKSNAVGNSSHSTQRLSYEDVGGLKNQVRRIREMIELPLRYPEVFERLGIDAPKGVLLSGPPGCGKTLIARIIAQETDAQFFTISGPEIVHKFYGESEAHLRKIFEEAGRKGPSIIFLDEIDSIAPHRDKVVGDVEKRIVAQLLALMDGLKNRGKVIVIAATNLPNAIDPALRRPGRFDREISIPIPDREGRREIIEIHSTGMPLNADVDLNVLADITHGFVGADLEALCREAAMSALRRLLPEIDFSSAELPYDRLAELTVMMDDFRAALCEVSPSAIRELFVDIPDVRWEDVGGLDDVRRRLIESVEWPIKYPELYEQAGVKPPKGLLLAGPPGVGKTLIAKAVANESGVNVISVKGPALMSRYVGDSEKGVRELFLKARQAAPCIIFLDEVDSVIPARNEGAIDSHVAERVLSQFLSEMDGLEELKGVFVMGATNRADLIDPAMLRPGRFDEIIELGLPDEDARRQILAVHLRNKPLGDNIHADDLAERCDGASGAELAAVCNRAALAALRRAIQQSEEAVLSPSTVGETPVALTVRIEQHDFAEVIAEMFGDDA</sequence>
<dbReference type="KEGG" id="serq:CWC46_01210"/>
<dbReference type="PANTHER" id="PTHR23077">
    <property type="entry name" value="AAA-FAMILY ATPASE"/>
    <property type="match status" value="1"/>
</dbReference>
<dbReference type="SUPFAM" id="SSF54585">
    <property type="entry name" value="Cdc48 domain 2-like"/>
    <property type="match status" value="1"/>
</dbReference>
<organism evidence="9">
    <name type="scientific">Serratia sp. (strain ATCC 39006)</name>
    <name type="common">Prodigiosinella confusarubida</name>
    <dbReference type="NCBI Taxonomy" id="104623"/>
    <lineage>
        <taxon>Bacteria</taxon>
        <taxon>Pseudomonadati</taxon>
        <taxon>Pseudomonadota</taxon>
        <taxon>Gammaproteobacteria</taxon>
        <taxon>Enterobacterales</taxon>
        <taxon>Pectobacteriaceae</taxon>
        <taxon>Prodigiosinella</taxon>
    </lineage>
</organism>
<dbReference type="FunFam" id="1.10.8.60:FF:000057">
    <property type="entry name" value="AAA family ATPase, CDC48 subfamily"/>
    <property type="match status" value="1"/>
</dbReference>
<dbReference type="EMBL" id="KC601845">
    <property type="protein sequence ID" value="AGJ98302.1"/>
    <property type="molecule type" value="Genomic_DNA"/>
</dbReference>
<evidence type="ECO:0000259" key="7">
    <source>
        <dbReference type="SMART" id="SM01072"/>
    </source>
</evidence>
<name>M9WML1_SERS3</name>
<dbReference type="Gene3D" id="1.10.8.60">
    <property type="match status" value="2"/>
</dbReference>
<reference evidence="11 12" key="2">
    <citation type="journal article" date="2013" name="Genome Announc.">
        <title>Draft genome sequence of Serratia sp. strain ATCC 39006, a model bacterium for analysis of the biosynthesis and regulation of prodigiosin, a carbapenem, and gas vesicles.</title>
        <authorList>
            <person name="Fineran P.C."/>
            <person name="Iglesias Cans M.C."/>
            <person name="Ramsay J.P."/>
            <person name="Wilf N.M."/>
            <person name="Cossyleon D."/>
            <person name="McNeil M.B."/>
            <person name="Williamson N.R."/>
            <person name="Monson R.E."/>
            <person name="Becher S.A."/>
            <person name="Stanton J.A."/>
            <person name="Brugger K."/>
            <person name="Brown S.D."/>
            <person name="Salmond G.P."/>
        </authorList>
    </citation>
    <scope>NUCLEOTIDE SEQUENCE [LARGE SCALE GENOMIC DNA]</scope>
    <source>
        <strain evidence="11">ATCC 39006</strain>
        <strain evidence="12">ATCC 39006 / SC 11482</strain>
    </source>
</reference>
<dbReference type="AlphaFoldDB" id="M9WML1"/>
<dbReference type="Pfam" id="PF17862">
    <property type="entry name" value="AAA_lid_3"/>
    <property type="match status" value="2"/>
</dbReference>
<evidence type="ECO:0000313" key="10">
    <source>
        <dbReference type="EMBL" id="AUG98561.1"/>
    </source>
</evidence>
<keyword evidence="12" id="KW-1185">Reference proteome</keyword>
<dbReference type="InterPro" id="IPR041569">
    <property type="entry name" value="AAA_lid_3"/>
</dbReference>
<dbReference type="InterPro" id="IPR004201">
    <property type="entry name" value="Cdc48_dom2"/>
</dbReference>
<dbReference type="NCBIfam" id="TIGR01243">
    <property type="entry name" value="CDC48"/>
    <property type="match status" value="1"/>
</dbReference>
<feature type="domain" description="AAA+ ATPase" evidence="6">
    <location>
        <begin position="214"/>
        <end position="350"/>
    </location>
</feature>
<keyword evidence="4 5" id="KW-0067">ATP-binding</keyword>
<dbReference type="FunFam" id="3.40.50.300:FF:000018">
    <property type="entry name" value="Cell division control 48"/>
    <property type="match status" value="1"/>
</dbReference>
<dbReference type="InterPro" id="IPR003960">
    <property type="entry name" value="ATPase_AAA_CS"/>
</dbReference>
<gene>
    <name evidence="9" type="primary">gvpZ</name>
    <name evidence="10" type="ORF">CWC46_01210</name>
    <name evidence="11" type="ORF">Ser39006_001210</name>
</gene>
<dbReference type="InterPro" id="IPR003593">
    <property type="entry name" value="AAA+_ATPase"/>
</dbReference>